<accession>X1EHJ3</accession>
<sequence>MREQTVERYIRKYLINKGWKIRKAPKRIGEHGVDIHAWQPKWRKFLYVG</sequence>
<dbReference type="EMBL" id="BARU01014413">
    <property type="protein sequence ID" value="GAH32801.1"/>
    <property type="molecule type" value="Genomic_DNA"/>
</dbReference>
<evidence type="ECO:0000313" key="1">
    <source>
        <dbReference type="EMBL" id="GAH32801.1"/>
    </source>
</evidence>
<name>X1EHJ3_9ZZZZ</name>
<gene>
    <name evidence="1" type="ORF">S03H2_25454</name>
</gene>
<proteinExistence type="predicted"/>
<reference evidence="1" key="1">
    <citation type="journal article" date="2014" name="Front. Microbiol.">
        <title>High frequency of phylogenetically diverse reductive dehalogenase-homologous genes in deep subseafloor sedimentary metagenomes.</title>
        <authorList>
            <person name="Kawai M."/>
            <person name="Futagami T."/>
            <person name="Toyoda A."/>
            <person name="Takaki Y."/>
            <person name="Nishi S."/>
            <person name="Hori S."/>
            <person name="Arai W."/>
            <person name="Tsubouchi T."/>
            <person name="Morono Y."/>
            <person name="Uchiyama I."/>
            <person name="Ito T."/>
            <person name="Fujiyama A."/>
            <person name="Inagaki F."/>
            <person name="Takami H."/>
        </authorList>
    </citation>
    <scope>NUCLEOTIDE SEQUENCE</scope>
    <source>
        <strain evidence="1">Expedition CK06-06</strain>
    </source>
</reference>
<dbReference type="AlphaFoldDB" id="X1EHJ3"/>
<comment type="caution">
    <text evidence="1">The sequence shown here is derived from an EMBL/GenBank/DDBJ whole genome shotgun (WGS) entry which is preliminary data.</text>
</comment>
<organism evidence="1">
    <name type="scientific">marine sediment metagenome</name>
    <dbReference type="NCBI Taxonomy" id="412755"/>
    <lineage>
        <taxon>unclassified sequences</taxon>
        <taxon>metagenomes</taxon>
        <taxon>ecological metagenomes</taxon>
    </lineage>
</organism>
<protein>
    <submittedName>
        <fullName evidence="1">Uncharacterized protein</fullName>
    </submittedName>
</protein>